<dbReference type="HAMAP" id="MF_00624">
    <property type="entry name" value="GlgC"/>
    <property type="match status" value="1"/>
</dbReference>
<dbReference type="NCBIfam" id="NF001947">
    <property type="entry name" value="PRK00725.1"/>
    <property type="match status" value="1"/>
</dbReference>
<dbReference type="PANTHER" id="PTHR43523:SF2">
    <property type="entry name" value="GLUCOSE-1-PHOSPHATE ADENYLYLTRANSFERASE"/>
    <property type="match status" value="1"/>
</dbReference>
<evidence type="ECO:0000256" key="7">
    <source>
        <dbReference type="ARBA" id="ARBA00023056"/>
    </source>
</evidence>
<feature type="domain" description="Glucose-1-phosphate adenylyltransferase/Bifunctional protein GlmU-like C-terminal hexapeptide" evidence="12">
    <location>
        <begin position="313"/>
        <end position="410"/>
    </location>
</feature>
<dbReference type="NCBIfam" id="TIGR02091">
    <property type="entry name" value="glgC"/>
    <property type="match status" value="1"/>
</dbReference>
<feature type="site" description="Could play a key role in the communication between the regulatory and the substrate sites" evidence="9">
    <location>
        <position position="70"/>
    </location>
</feature>
<dbReference type="InterPro" id="IPR005836">
    <property type="entry name" value="ADP_Glu_pyroP_CS"/>
</dbReference>
<proteinExistence type="inferred from homology"/>
<accession>K6YNX1</accession>
<reference evidence="13 14" key="1">
    <citation type="journal article" date="2017" name="Antonie Van Leeuwenhoek">
        <title>Rhizobium rhizosphaerae sp. nov., a novel species isolated from rice rhizosphere.</title>
        <authorList>
            <person name="Zhao J.J."/>
            <person name="Zhang J."/>
            <person name="Zhang R.J."/>
            <person name="Zhang C.W."/>
            <person name="Yin H.Q."/>
            <person name="Zhang X.X."/>
        </authorList>
    </citation>
    <scope>NUCLEOTIDE SEQUENCE [LARGE SCALE GENOMIC DNA]</scope>
    <source>
        <strain evidence="13 14">E3</strain>
    </source>
</reference>
<dbReference type="PROSITE" id="PS00808">
    <property type="entry name" value="ADP_GLC_PYROPHOSPH_1"/>
    <property type="match status" value="1"/>
</dbReference>
<name>K6YNX1_9ALTE</name>
<comment type="similarity">
    <text evidence="1 9">Belongs to the bacterial/plant glucose-1-phosphate adenylyltransferase family.</text>
</comment>
<protein>
    <recommendedName>
        <fullName evidence="9">Glucose-1-phosphate adenylyltransferase</fullName>
        <ecNumber evidence="9">2.7.7.27</ecNumber>
    </recommendedName>
    <alternativeName>
        <fullName evidence="9">ADP-glucose pyrophosphorylase</fullName>
        <shortName evidence="9">ADPGlc PPase</shortName>
    </alternativeName>
    <alternativeName>
        <fullName evidence="9">ADP-glucose synthase</fullName>
    </alternativeName>
</protein>
<comment type="caution">
    <text evidence="13">The sequence shown here is derived from an EMBL/GenBank/DDBJ whole genome shotgun (WGS) entry which is preliminary data.</text>
</comment>
<evidence type="ECO:0000259" key="11">
    <source>
        <dbReference type="Pfam" id="PF00483"/>
    </source>
</evidence>
<evidence type="ECO:0000256" key="9">
    <source>
        <dbReference type="HAMAP-Rule" id="MF_00624"/>
    </source>
</evidence>
<comment type="catalytic activity">
    <reaction evidence="9">
        <text>alpha-D-glucose 1-phosphate + ATP + H(+) = ADP-alpha-D-glucose + diphosphate</text>
        <dbReference type="Rhea" id="RHEA:12120"/>
        <dbReference type="ChEBI" id="CHEBI:15378"/>
        <dbReference type="ChEBI" id="CHEBI:30616"/>
        <dbReference type="ChEBI" id="CHEBI:33019"/>
        <dbReference type="ChEBI" id="CHEBI:57498"/>
        <dbReference type="ChEBI" id="CHEBI:58601"/>
        <dbReference type="EC" id="2.7.7.27"/>
    </reaction>
</comment>
<sequence>MSFATHLNMSRIIDDTFVVLLAGGKGTRLHELTESRSKPALEFGCNHRIIDFPLSNCANSGLKRIGVVTQYKAQCLIRHLVNGWSNYHRGFNTFLEIMPASQQVNNDWYSGTADALYQNIDFLKSTQAKFILVLSGDHIYKMDYRTLLTKHVESGADMTVSCCEVPKHEAAGQFGVMNVDAEDKVISFEEKPSNPKVLKNSAGMVLASMGNYVFNIDFLVQQLERDAKSVVSKHDFGKDIIPKLIQQFHIQAQRFHSPDNVKTDYWKDVGTLDAYWQANMALLEQNPSAKVHDVNWPIWSSPSCNAPTHFRGGKLGGIANIKDTLLANGVTLNECTISRSLLSHNVTVEAGANLTGAVILPNVKVGKNVVLNHCIIDQNCEIPAGIKIGLNLHDDEHRGFRISQQGVVLVNQKMIDNLTRKQPKNSFHRPHREQLPKNSMQQTLSQSTLNYDVESTNENNSLSMF</sequence>
<dbReference type="InterPro" id="IPR056818">
    <property type="entry name" value="GlmU/GlgC-like_hexapep"/>
</dbReference>
<keyword evidence="6 9" id="KW-0067">ATP-binding</keyword>
<evidence type="ECO:0000313" key="14">
    <source>
        <dbReference type="Proteomes" id="UP000006334"/>
    </source>
</evidence>
<dbReference type="SUPFAM" id="SSF53448">
    <property type="entry name" value="Nucleotide-diphospho-sugar transferases"/>
    <property type="match status" value="1"/>
</dbReference>
<dbReference type="eggNOG" id="COG0448">
    <property type="taxonomic scope" value="Bacteria"/>
</dbReference>
<keyword evidence="8 9" id="KW-0119">Carbohydrate metabolism</keyword>
<feature type="binding site" evidence="9">
    <location>
        <begin position="190"/>
        <end position="191"/>
    </location>
    <ligand>
        <name>alpha-D-glucose 1-phosphate</name>
        <dbReference type="ChEBI" id="CHEBI:58601"/>
    </ligand>
</feature>
<comment type="subunit">
    <text evidence="9">Homotetramer.</text>
</comment>
<dbReference type="UniPathway" id="UPA00164"/>
<evidence type="ECO:0000256" key="6">
    <source>
        <dbReference type="ARBA" id="ARBA00022840"/>
    </source>
</evidence>
<feature type="binding site" evidence="9">
    <location>
        <position position="175"/>
    </location>
    <ligand>
        <name>alpha-D-glucose 1-phosphate</name>
        <dbReference type="ChEBI" id="CHEBI:58601"/>
    </ligand>
</feature>
<feature type="domain" description="Nucleotidyl transferase" evidence="11">
    <location>
        <begin position="19"/>
        <end position="284"/>
    </location>
</feature>
<dbReference type="Pfam" id="PF24894">
    <property type="entry name" value="Hexapep_GlmU"/>
    <property type="match status" value="1"/>
</dbReference>
<evidence type="ECO:0000313" key="13">
    <source>
        <dbReference type="EMBL" id="GAC13050.1"/>
    </source>
</evidence>
<dbReference type="OrthoDB" id="9801810at2"/>
<comment type="function">
    <text evidence="9">Involved in the biosynthesis of ADP-glucose, a building block required for the elongation reactions to produce glycogen. Catalyzes the reaction between ATP and alpha-D-glucose 1-phosphate (G1P) to produce pyrophosphate and ADP-Glc.</text>
</comment>
<dbReference type="EMBL" id="BAEN01000014">
    <property type="protein sequence ID" value="GAC13050.1"/>
    <property type="molecule type" value="Genomic_DNA"/>
</dbReference>
<evidence type="ECO:0000256" key="4">
    <source>
        <dbReference type="ARBA" id="ARBA00022695"/>
    </source>
</evidence>
<dbReference type="PROSITE" id="PS00809">
    <property type="entry name" value="ADP_GLC_PYROPHOSPH_2"/>
    <property type="match status" value="1"/>
</dbReference>
<dbReference type="InterPro" id="IPR011831">
    <property type="entry name" value="ADP-Glc_PPase"/>
</dbReference>
<dbReference type="CDD" id="cd02508">
    <property type="entry name" value="ADP_Glucose_PP"/>
    <property type="match status" value="1"/>
</dbReference>
<keyword evidence="7 9" id="KW-0320">Glycogen biosynthesis</keyword>
<dbReference type="Proteomes" id="UP000006334">
    <property type="component" value="Unassembled WGS sequence"/>
</dbReference>
<keyword evidence="5 9" id="KW-0547">Nucleotide-binding</keyword>
<dbReference type="InterPro" id="IPR029044">
    <property type="entry name" value="Nucleotide-diphossugar_trans"/>
</dbReference>
<keyword evidence="2 9" id="KW-0321">Glycogen metabolism</keyword>
<comment type="pathway">
    <text evidence="9">Glycan biosynthesis; glycogen biosynthesis.</text>
</comment>
<feature type="binding site" evidence="9">
    <location>
        <position position="208"/>
    </location>
    <ligand>
        <name>alpha-D-glucose 1-phosphate</name>
        <dbReference type="ChEBI" id="CHEBI:58601"/>
    </ligand>
</feature>
<dbReference type="GO" id="GO:0008878">
    <property type="term" value="F:glucose-1-phosphate adenylyltransferase activity"/>
    <property type="evidence" value="ECO:0007669"/>
    <property type="project" value="UniProtKB-UniRule"/>
</dbReference>
<evidence type="ECO:0000256" key="2">
    <source>
        <dbReference type="ARBA" id="ARBA00022600"/>
    </source>
</evidence>
<dbReference type="PROSITE" id="PS00810">
    <property type="entry name" value="ADP_GLC_PYROPHOSPH_3"/>
    <property type="match status" value="1"/>
</dbReference>
<dbReference type="SUPFAM" id="SSF51161">
    <property type="entry name" value="Trimeric LpxA-like enzymes"/>
    <property type="match status" value="1"/>
</dbReference>
<dbReference type="InterPro" id="IPR011004">
    <property type="entry name" value="Trimer_LpxA-like_sf"/>
</dbReference>
<feature type="binding site" evidence="9">
    <location>
        <position position="109"/>
    </location>
    <ligand>
        <name>alpha-D-glucose 1-phosphate</name>
        <dbReference type="ChEBI" id="CHEBI:58601"/>
    </ligand>
</feature>
<evidence type="ECO:0000256" key="5">
    <source>
        <dbReference type="ARBA" id="ARBA00022741"/>
    </source>
</evidence>
<dbReference type="InterPro" id="IPR023049">
    <property type="entry name" value="GlgC_bac"/>
</dbReference>
<organism evidence="13 14">
    <name type="scientific">Aliiglaciecola lipolytica E3</name>
    <dbReference type="NCBI Taxonomy" id="1127673"/>
    <lineage>
        <taxon>Bacteria</taxon>
        <taxon>Pseudomonadati</taxon>
        <taxon>Pseudomonadota</taxon>
        <taxon>Gammaproteobacteria</taxon>
        <taxon>Alteromonadales</taxon>
        <taxon>Alteromonadaceae</taxon>
        <taxon>Aliiglaciecola</taxon>
    </lineage>
</organism>
<evidence type="ECO:0000256" key="3">
    <source>
        <dbReference type="ARBA" id="ARBA00022679"/>
    </source>
</evidence>
<dbReference type="Pfam" id="PF00483">
    <property type="entry name" value="NTP_transferase"/>
    <property type="match status" value="1"/>
</dbReference>
<keyword evidence="4 9" id="KW-0548">Nucleotidyltransferase</keyword>
<dbReference type="Gene3D" id="2.160.10.10">
    <property type="entry name" value="Hexapeptide repeat proteins"/>
    <property type="match status" value="1"/>
</dbReference>
<dbReference type="RefSeq" id="WP_008842870.1">
    <property type="nucleotide sequence ID" value="NZ_BAEN01000014.1"/>
</dbReference>
<dbReference type="GO" id="GO:0005524">
    <property type="term" value="F:ATP binding"/>
    <property type="evidence" value="ECO:0007669"/>
    <property type="project" value="UniProtKB-KW"/>
</dbReference>
<dbReference type="EC" id="2.7.7.27" evidence="9"/>
<dbReference type="InterPro" id="IPR005835">
    <property type="entry name" value="NTP_transferase_dom"/>
</dbReference>
<dbReference type="Gene3D" id="3.90.550.10">
    <property type="entry name" value="Spore Coat Polysaccharide Biosynthesis Protein SpsA, Chain A"/>
    <property type="match status" value="1"/>
</dbReference>
<evidence type="ECO:0000256" key="10">
    <source>
        <dbReference type="SAM" id="MobiDB-lite"/>
    </source>
</evidence>
<dbReference type="STRING" id="1127673.GLIP_0403"/>
<keyword evidence="3 9" id="KW-0808">Transferase</keyword>
<evidence type="ECO:0000259" key="12">
    <source>
        <dbReference type="Pfam" id="PF24894"/>
    </source>
</evidence>
<evidence type="ECO:0000256" key="1">
    <source>
        <dbReference type="ARBA" id="ARBA00010443"/>
    </source>
</evidence>
<feature type="site" description="Could play a key role in the communication between the regulatory and the substrate sites" evidence="9">
    <location>
        <position position="108"/>
    </location>
</feature>
<dbReference type="GO" id="GO:0005978">
    <property type="term" value="P:glycogen biosynthetic process"/>
    <property type="evidence" value="ECO:0007669"/>
    <property type="project" value="UniProtKB-UniRule"/>
</dbReference>
<feature type="compositionally biased region" description="Polar residues" evidence="10">
    <location>
        <begin position="436"/>
        <end position="446"/>
    </location>
</feature>
<dbReference type="PANTHER" id="PTHR43523">
    <property type="entry name" value="GLUCOSE-1-PHOSPHATE ADENYLYLTRANSFERASE-RELATED"/>
    <property type="match status" value="1"/>
</dbReference>
<dbReference type="CDD" id="cd04651">
    <property type="entry name" value="LbH_G1P_AT_C"/>
    <property type="match status" value="1"/>
</dbReference>
<dbReference type="AlphaFoldDB" id="K6YNX1"/>
<evidence type="ECO:0000256" key="8">
    <source>
        <dbReference type="ARBA" id="ARBA00023277"/>
    </source>
</evidence>
<keyword evidence="14" id="KW-1185">Reference proteome</keyword>
<feature type="compositionally biased region" description="Basic residues" evidence="10">
    <location>
        <begin position="421"/>
        <end position="431"/>
    </location>
</feature>
<feature type="region of interest" description="Disordered" evidence="10">
    <location>
        <begin position="419"/>
        <end position="446"/>
    </location>
</feature>
<gene>
    <name evidence="9 13" type="primary">glgC</name>
    <name evidence="13" type="ORF">GLIP_0403</name>
</gene>